<dbReference type="Pfam" id="PF01185">
    <property type="entry name" value="Hydrophobin"/>
    <property type="match status" value="1"/>
</dbReference>
<feature type="chain" id="PRO_5013986566" description="Hydrophobin" evidence="7">
    <location>
        <begin position="20"/>
        <end position="118"/>
    </location>
</feature>
<evidence type="ECO:0000256" key="7">
    <source>
        <dbReference type="RuleBase" id="RU365009"/>
    </source>
</evidence>
<organism evidence="8">
    <name type="scientific">Tricholoma vaccinum</name>
    <dbReference type="NCBI Taxonomy" id="56470"/>
    <lineage>
        <taxon>Eukaryota</taxon>
        <taxon>Fungi</taxon>
        <taxon>Dikarya</taxon>
        <taxon>Basidiomycota</taxon>
        <taxon>Agaricomycotina</taxon>
        <taxon>Agaricomycetes</taxon>
        <taxon>Agaricomycetidae</taxon>
        <taxon>Agaricales</taxon>
        <taxon>Tricholomatineae</taxon>
        <taxon>Tricholomataceae</taxon>
        <taxon>Tricholoma</taxon>
    </lineage>
</organism>
<evidence type="ECO:0000313" key="8">
    <source>
        <dbReference type="EMBL" id="AHZ18299.1"/>
    </source>
</evidence>
<evidence type="ECO:0000256" key="3">
    <source>
        <dbReference type="ARBA" id="ARBA00022512"/>
    </source>
</evidence>
<evidence type="ECO:0000256" key="2">
    <source>
        <dbReference type="ARBA" id="ARBA00010446"/>
    </source>
</evidence>
<comment type="subcellular location">
    <subcellularLocation>
        <location evidence="1 7">Secreted</location>
        <location evidence="1 7">Cell wall</location>
    </subcellularLocation>
</comment>
<keyword evidence="3 7" id="KW-0134">Cell wall</keyword>
<gene>
    <name evidence="8" type="primary">hyd3</name>
</gene>
<sequence length="118" mass="11840">MFSTLAFFLTAFLALFATALPTPGGAPALSQCNTGPIQCCTSTHQSNSTAGAFLLGAVGIPIQNLVTSVGFDCSPITLGIVGGAMGSGAKCASQPVCCNQAYFSGLISNGCDPINIQM</sequence>
<keyword evidence="5 7" id="KW-0732">Signal</keyword>
<dbReference type="AlphaFoldDB" id="A0A024BKP2"/>
<proteinExistence type="inferred from homology"/>
<dbReference type="InterPro" id="IPR001338">
    <property type="entry name" value="Class_I_Hydrophobin"/>
</dbReference>
<evidence type="ECO:0000256" key="6">
    <source>
        <dbReference type="ARBA" id="ARBA00023157"/>
    </source>
</evidence>
<reference evidence="8" key="1">
    <citation type="submission" date="2014-02" db="EMBL/GenBank/DDBJ databases">
        <title>Hydrophobins in the life cycle of the ectomycorrhizal basidiomycete Tricholoma vaccinum.</title>
        <authorList>
            <person name="Senftleben D."/>
            <person name="Wagner K."/>
            <person name="Krause K."/>
            <person name="Kothe E."/>
        </authorList>
    </citation>
    <scope>NUCLEOTIDE SEQUENCE</scope>
    <source>
        <strain evidence="8">GK6514</strain>
    </source>
</reference>
<dbReference type="GO" id="GO:0005199">
    <property type="term" value="F:structural constituent of cell wall"/>
    <property type="evidence" value="ECO:0007669"/>
    <property type="project" value="InterPro"/>
</dbReference>
<keyword evidence="4 7" id="KW-0964">Secreted</keyword>
<name>A0A024BKP2_9AGAR</name>
<feature type="signal peptide" evidence="7">
    <location>
        <begin position="1"/>
        <end position="19"/>
    </location>
</feature>
<dbReference type="InterPro" id="IPR019778">
    <property type="entry name" value="Class_I_Hydrophobin_CS"/>
</dbReference>
<evidence type="ECO:0000256" key="4">
    <source>
        <dbReference type="ARBA" id="ARBA00022525"/>
    </source>
</evidence>
<accession>A0A024BKP2</accession>
<dbReference type="GO" id="GO:0009277">
    <property type="term" value="C:fungal-type cell wall"/>
    <property type="evidence" value="ECO:0007669"/>
    <property type="project" value="InterPro"/>
</dbReference>
<evidence type="ECO:0000256" key="1">
    <source>
        <dbReference type="ARBA" id="ARBA00004191"/>
    </source>
</evidence>
<dbReference type="PROSITE" id="PS00956">
    <property type="entry name" value="HYDROPHOBIN"/>
    <property type="match status" value="1"/>
</dbReference>
<dbReference type="SMART" id="SM00075">
    <property type="entry name" value="HYDRO"/>
    <property type="match status" value="1"/>
</dbReference>
<keyword evidence="6 7" id="KW-1015">Disulfide bond</keyword>
<protein>
    <recommendedName>
        <fullName evidence="7">Hydrophobin</fullName>
    </recommendedName>
</protein>
<dbReference type="CDD" id="cd23507">
    <property type="entry name" value="hydrophobin_I"/>
    <property type="match status" value="1"/>
</dbReference>
<evidence type="ECO:0000256" key="5">
    <source>
        <dbReference type="ARBA" id="ARBA00022729"/>
    </source>
</evidence>
<dbReference type="EMBL" id="KJ507744">
    <property type="protein sequence ID" value="AHZ18299.1"/>
    <property type="molecule type" value="Genomic_DNA"/>
</dbReference>
<comment type="similarity">
    <text evidence="2 7">Belongs to the fungal hydrophobin family.</text>
</comment>